<accession>A0A915KQ68</accession>
<keyword evidence="3" id="KW-0132">Cell division</keyword>
<dbReference type="InterPro" id="IPR004939">
    <property type="entry name" value="APC_su10/DOC_dom"/>
</dbReference>
<proteinExistence type="inferred from homology"/>
<dbReference type="SUPFAM" id="SSF49785">
    <property type="entry name" value="Galactose-binding domain-like"/>
    <property type="match status" value="1"/>
</dbReference>
<dbReference type="InterPro" id="IPR016901">
    <property type="entry name" value="APC10/Doc1"/>
</dbReference>
<evidence type="ECO:0000256" key="3">
    <source>
        <dbReference type="ARBA" id="ARBA00022618"/>
    </source>
</evidence>
<evidence type="ECO:0000313" key="9">
    <source>
        <dbReference type="WBParaSite" id="nRc.2.0.1.t41027-RA"/>
    </source>
</evidence>
<feature type="compositionally biased region" description="Basic and acidic residues" evidence="6">
    <location>
        <begin position="63"/>
        <end position="79"/>
    </location>
</feature>
<comment type="similarity">
    <text evidence="1">Belongs to the APC10 family.</text>
</comment>
<evidence type="ECO:0000256" key="5">
    <source>
        <dbReference type="ARBA" id="ARBA00023306"/>
    </source>
</evidence>
<sequence length="317" mass="36119">MEEEAKQKIQLQRKQMERKLKESMVIYNAKVRQMEIEYGLRKEEDTVEKKAMEPVSLMKVDDDITTERKRMHKAQDSKTGKILKVPRPQGQGQGQGSQELALSRQGKLQKTGNRGRGQFQFHSPNWGGRGAVGGRSAASQVQGRGGQHGQWVWRPYRGQRGAHRGYLTLPKTGIYALLQCPPLGHYLSTLQQRECSFRPYAYSYKKVVIRNKKGSFQEPSGWHVFELVPPNDREDAVMSSGDFTVHQHSYNGRGTGIGYAAYPKRIIKTFMVQIAVVLNHQNGRDTHIRQIKLFGPRMQNALPRQFAPFLGQSCVLR</sequence>
<keyword evidence="4" id="KW-0498">Mitosis</keyword>
<evidence type="ECO:0000256" key="6">
    <source>
        <dbReference type="SAM" id="MobiDB-lite"/>
    </source>
</evidence>
<evidence type="ECO:0000256" key="1">
    <source>
        <dbReference type="ARBA" id="ARBA00006762"/>
    </source>
</evidence>
<dbReference type="GO" id="GO:0005680">
    <property type="term" value="C:anaphase-promoting complex"/>
    <property type="evidence" value="ECO:0007669"/>
    <property type="project" value="InterPro"/>
</dbReference>
<dbReference type="GO" id="GO:0051301">
    <property type="term" value="P:cell division"/>
    <property type="evidence" value="ECO:0007669"/>
    <property type="project" value="UniProtKB-KW"/>
</dbReference>
<dbReference type="WBParaSite" id="nRc.2.0.1.t41027-RA">
    <property type="protein sequence ID" value="nRc.2.0.1.t41027-RA"/>
    <property type="gene ID" value="nRc.2.0.1.g41027"/>
</dbReference>
<dbReference type="Proteomes" id="UP000887565">
    <property type="component" value="Unplaced"/>
</dbReference>
<keyword evidence="8" id="KW-1185">Reference proteome</keyword>
<evidence type="ECO:0000259" key="7">
    <source>
        <dbReference type="Pfam" id="PF03256"/>
    </source>
</evidence>
<evidence type="ECO:0000256" key="2">
    <source>
        <dbReference type="ARBA" id="ARBA00013927"/>
    </source>
</evidence>
<keyword evidence="5" id="KW-0131">Cell cycle</keyword>
<dbReference type="Pfam" id="PF03256">
    <property type="entry name" value="ANAPC10"/>
    <property type="match status" value="1"/>
</dbReference>
<dbReference type="PANTHER" id="PTHR12936">
    <property type="entry name" value="ANAPHASE-PROMOTING COMPLEX 10"/>
    <property type="match status" value="1"/>
</dbReference>
<reference evidence="9" key="1">
    <citation type="submission" date="2022-11" db="UniProtKB">
        <authorList>
            <consortium name="WormBaseParasite"/>
        </authorList>
    </citation>
    <scope>IDENTIFICATION</scope>
</reference>
<dbReference type="InterPro" id="IPR008979">
    <property type="entry name" value="Galactose-bd-like_sf"/>
</dbReference>
<feature type="domain" description="DOC" evidence="7">
    <location>
        <begin position="217"/>
        <end position="304"/>
    </location>
</feature>
<evidence type="ECO:0000256" key="4">
    <source>
        <dbReference type="ARBA" id="ARBA00022776"/>
    </source>
</evidence>
<dbReference type="Gene3D" id="2.60.120.260">
    <property type="entry name" value="Galactose-binding domain-like"/>
    <property type="match status" value="1"/>
</dbReference>
<name>A0A915KQ68_ROMCU</name>
<organism evidence="8 9">
    <name type="scientific">Romanomermis culicivorax</name>
    <name type="common">Nematode worm</name>
    <dbReference type="NCBI Taxonomy" id="13658"/>
    <lineage>
        <taxon>Eukaryota</taxon>
        <taxon>Metazoa</taxon>
        <taxon>Ecdysozoa</taxon>
        <taxon>Nematoda</taxon>
        <taxon>Enoplea</taxon>
        <taxon>Dorylaimia</taxon>
        <taxon>Mermithida</taxon>
        <taxon>Mermithoidea</taxon>
        <taxon>Mermithidae</taxon>
        <taxon>Romanomermis</taxon>
    </lineage>
</organism>
<dbReference type="GO" id="GO:0031145">
    <property type="term" value="P:anaphase-promoting complex-dependent catabolic process"/>
    <property type="evidence" value="ECO:0007669"/>
    <property type="project" value="InterPro"/>
</dbReference>
<feature type="region of interest" description="Disordered" evidence="6">
    <location>
        <begin position="63"/>
        <end position="150"/>
    </location>
</feature>
<dbReference type="AlphaFoldDB" id="A0A915KQ68"/>
<evidence type="ECO:0000313" key="8">
    <source>
        <dbReference type="Proteomes" id="UP000887565"/>
    </source>
</evidence>
<protein>
    <recommendedName>
        <fullName evidence="2">Anaphase-promoting complex subunit 10</fullName>
    </recommendedName>
</protein>